<evidence type="ECO:0000313" key="1">
    <source>
        <dbReference type="EMBL" id="CAE0372334.1"/>
    </source>
</evidence>
<gene>
    <name evidence="1" type="ORF">ALAG00032_LOCUS13118</name>
</gene>
<dbReference type="AlphaFoldDB" id="A0A7S3K4Y7"/>
<reference evidence="1" key="1">
    <citation type="submission" date="2021-01" db="EMBL/GenBank/DDBJ databases">
        <authorList>
            <person name="Corre E."/>
            <person name="Pelletier E."/>
            <person name="Niang G."/>
            <person name="Scheremetjew M."/>
            <person name="Finn R."/>
            <person name="Kale V."/>
            <person name="Holt S."/>
            <person name="Cochrane G."/>
            <person name="Meng A."/>
            <person name="Brown T."/>
            <person name="Cohen L."/>
        </authorList>
    </citation>
    <scope>NUCLEOTIDE SEQUENCE</scope>
    <source>
        <strain evidence="1">CCMP1510</strain>
    </source>
</reference>
<accession>A0A7S3K4Y7</accession>
<proteinExistence type="predicted"/>
<name>A0A7S3K4Y7_9STRA</name>
<sequence>METCAAMCAVVVDAVCGYFILLRLTKMLTGRLPVCICCGPQLNNVCPDYCCYAESCFQRQCASARVGAKESCCDCCDCCYQMFAPRYAGCKTLCCHCTCVGCPAGCENCCCCQEERLMMDGDLQIIPTGGSGDVPLSDATEST</sequence>
<organism evidence="1">
    <name type="scientific">Aureoumbra lagunensis</name>
    <dbReference type="NCBI Taxonomy" id="44058"/>
    <lineage>
        <taxon>Eukaryota</taxon>
        <taxon>Sar</taxon>
        <taxon>Stramenopiles</taxon>
        <taxon>Ochrophyta</taxon>
        <taxon>Pelagophyceae</taxon>
        <taxon>Pelagomonadales</taxon>
        <taxon>Aureoumbra</taxon>
    </lineage>
</organism>
<dbReference type="EMBL" id="HBIJ01020049">
    <property type="protein sequence ID" value="CAE0372334.1"/>
    <property type="molecule type" value="Transcribed_RNA"/>
</dbReference>
<protein>
    <submittedName>
        <fullName evidence="1">Uncharacterized protein</fullName>
    </submittedName>
</protein>